<dbReference type="EMBL" id="JBHSCR010000005">
    <property type="protein sequence ID" value="MFC4348054.1"/>
    <property type="molecule type" value="Genomic_DNA"/>
</dbReference>
<dbReference type="InterPro" id="IPR015867">
    <property type="entry name" value="N-reg_PII/ATP_PRibTrfase_C"/>
</dbReference>
<proteinExistence type="predicted"/>
<dbReference type="SUPFAM" id="SSF54913">
    <property type="entry name" value="GlnB-like"/>
    <property type="match status" value="1"/>
</dbReference>
<dbReference type="Pfam" id="PF11582">
    <property type="entry name" value="DUF3240"/>
    <property type="match status" value="1"/>
</dbReference>
<keyword evidence="2" id="KW-1185">Reference proteome</keyword>
<organism evidence="1 2">
    <name type="scientific">Kordiimonas lipolytica</name>
    <dbReference type="NCBI Taxonomy" id="1662421"/>
    <lineage>
        <taxon>Bacteria</taxon>
        <taxon>Pseudomonadati</taxon>
        <taxon>Pseudomonadota</taxon>
        <taxon>Alphaproteobacteria</taxon>
        <taxon>Kordiimonadales</taxon>
        <taxon>Kordiimonadaceae</taxon>
        <taxon>Kordiimonas</taxon>
    </lineage>
</organism>
<dbReference type="InterPro" id="IPR011322">
    <property type="entry name" value="N-reg_PII-like_a/b"/>
</dbReference>
<dbReference type="RefSeq" id="WP_068151683.1">
    <property type="nucleotide sequence ID" value="NZ_JBHSCR010000005.1"/>
</dbReference>
<name>A0ABV8UA36_9PROT</name>
<dbReference type="Proteomes" id="UP001595776">
    <property type="component" value="Unassembled WGS sequence"/>
</dbReference>
<comment type="caution">
    <text evidence="1">The sequence shown here is derived from an EMBL/GenBank/DDBJ whole genome shotgun (WGS) entry which is preliminary data.</text>
</comment>
<dbReference type="Gene3D" id="3.30.70.120">
    <property type="match status" value="1"/>
</dbReference>
<sequence>MKTLCKLVVVCPLEVAEDITEAFLDASPGLPGFTSFDVQGHGHDFASASTHEQVRGHVARKCLWMVLPENDVERALVALGQATRNAHVTHWLEPVAGAGSLKA</sequence>
<evidence type="ECO:0000313" key="2">
    <source>
        <dbReference type="Proteomes" id="UP001595776"/>
    </source>
</evidence>
<reference evidence="2" key="1">
    <citation type="journal article" date="2019" name="Int. J. Syst. Evol. Microbiol.">
        <title>The Global Catalogue of Microorganisms (GCM) 10K type strain sequencing project: providing services to taxonomists for standard genome sequencing and annotation.</title>
        <authorList>
            <consortium name="The Broad Institute Genomics Platform"/>
            <consortium name="The Broad Institute Genome Sequencing Center for Infectious Disease"/>
            <person name="Wu L."/>
            <person name="Ma J."/>
        </authorList>
    </citation>
    <scope>NUCLEOTIDE SEQUENCE [LARGE SCALE GENOMIC DNA]</scope>
    <source>
        <strain evidence="2">CGMCC 1.15304</strain>
    </source>
</reference>
<protein>
    <submittedName>
        <fullName evidence="1">DUF3240 family protein</fullName>
    </submittedName>
</protein>
<dbReference type="InterPro" id="IPR021634">
    <property type="entry name" value="DUF3240"/>
</dbReference>
<gene>
    <name evidence="1" type="ORF">ACFO5Q_09380</name>
</gene>
<evidence type="ECO:0000313" key="1">
    <source>
        <dbReference type="EMBL" id="MFC4348054.1"/>
    </source>
</evidence>
<accession>A0ABV8UA36</accession>